<dbReference type="GO" id="GO:0043565">
    <property type="term" value="F:sequence-specific DNA binding"/>
    <property type="evidence" value="ECO:0007669"/>
    <property type="project" value="InterPro"/>
</dbReference>
<evidence type="ECO:0008006" key="9">
    <source>
        <dbReference type="Google" id="ProtNLM"/>
    </source>
</evidence>
<dbReference type="STRING" id="1178515.SY83_21250"/>
<dbReference type="SUPFAM" id="SSF46689">
    <property type="entry name" value="Homeodomain-like"/>
    <property type="match status" value="2"/>
</dbReference>
<dbReference type="InterPro" id="IPR011006">
    <property type="entry name" value="CheY-like_superfamily"/>
</dbReference>
<dbReference type="Proteomes" id="UP000076927">
    <property type="component" value="Chromosome"/>
</dbReference>
<evidence type="ECO:0000313" key="7">
    <source>
        <dbReference type="EMBL" id="ANE48387.1"/>
    </source>
</evidence>
<feature type="domain" description="HTH araC/xylS-type" evidence="5">
    <location>
        <begin position="148"/>
        <end position="246"/>
    </location>
</feature>
<keyword evidence="2" id="KW-0238">DNA-binding</keyword>
<dbReference type="RefSeq" id="WP_068610167.1">
    <property type="nucleotide sequence ID" value="NZ_CP011388.1"/>
</dbReference>
<evidence type="ECO:0000256" key="2">
    <source>
        <dbReference type="ARBA" id="ARBA00023125"/>
    </source>
</evidence>
<dbReference type="Pfam" id="PF00072">
    <property type="entry name" value="Response_reg"/>
    <property type="match status" value="1"/>
</dbReference>
<evidence type="ECO:0000313" key="8">
    <source>
        <dbReference type="Proteomes" id="UP000076927"/>
    </source>
</evidence>
<proteinExistence type="predicted"/>
<dbReference type="Gene3D" id="1.10.10.60">
    <property type="entry name" value="Homeodomain-like"/>
    <property type="match status" value="2"/>
</dbReference>
<protein>
    <recommendedName>
        <fullName evidence="9">AraC family transcriptional regulator</fullName>
    </recommendedName>
</protein>
<keyword evidence="1" id="KW-0805">Transcription regulation</keyword>
<dbReference type="OrthoDB" id="159632at2"/>
<dbReference type="PATRIC" id="fig|1178515.4.peg.4305"/>
<dbReference type="Pfam" id="PF12833">
    <property type="entry name" value="HTH_18"/>
    <property type="match status" value="1"/>
</dbReference>
<dbReference type="PANTHER" id="PTHR43280:SF2">
    <property type="entry name" value="HTH-TYPE TRANSCRIPTIONAL REGULATOR EXSA"/>
    <property type="match status" value="1"/>
</dbReference>
<dbReference type="InterPro" id="IPR020449">
    <property type="entry name" value="Tscrpt_reg_AraC-type_HTH"/>
</dbReference>
<sequence>MLEVMIVEDEMKIREGIRKVVECVEGYKVTAEASDGASALNQIRGGISADLLISDIRMEGMSGLEMIKEIRETGLNLRVLIISGYGDFQYARLALRYGVADYLLKPVNHIELTQFLMNYKKERTSQLPVPSSASEENQGLGHERKIIKEVKAMIQQKLAEEITLRSVADQVFLNPKYLSVLFKSETGTNFSDYVEACRMEKAKKLIRDTHLKVYEIAGMCGYNNPKHFMVVFKQQTGMTPSEYRDFK</sequence>
<reference evidence="7 8" key="1">
    <citation type="submission" date="2015-01" db="EMBL/GenBank/DDBJ databases">
        <title>Paenibacillus swuensis/DY6/whole genome sequencing.</title>
        <authorList>
            <person name="Kim M.K."/>
            <person name="Srinivasan S."/>
            <person name="Lee J.-J."/>
        </authorList>
    </citation>
    <scope>NUCLEOTIDE SEQUENCE [LARGE SCALE GENOMIC DNA]</scope>
    <source>
        <strain evidence="7 8">DY6</strain>
    </source>
</reference>
<evidence type="ECO:0000256" key="3">
    <source>
        <dbReference type="ARBA" id="ARBA00023163"/>
    </source>
</evidence>
<keyword evidence="4" id="KW-0597">Phosphoprotein</keyword>
<evidence type="ECO:0000259" key="5">
    <source>
        <dbReference type="PROSITE" id="PS01124"/>
    </source>
</evidence>
<dbReference type="PROSITE" id="PS50110">
    <property type="entry name" value="RESPONSE_REGULATORY"/>
    <property type="match status" value="1"/>
</dbReference>
<evidence type="ECO:0000256" key="4">
    <source>
        <dbReference type="PROSITE-ProRule" id="PRU00169"/>
    </source>
</evidence>
<dbReference type="SMART" id="SM00448">
    <property type="entry name" value="REC"/>
    <property type="match status" value="1"/>
</dbReference>
<dbReference type="AlphaFoldDB" id="A0A172TNJ2"/>
<dbReference type="PROSITE" id="PS01124">
    <property type="entry name" value="HTH_ARAC_FAMILY_2"/>
    <property type="match status" value="1"/>
</dbReference>
<dbReference type="EMBL" id="CP011388">
    <property type="protein sequence ID" value="ANE48387.1"/>
    <property type="molecule type" value="Genomic_DNA"/>
</dbReference>
<dbReference type="InterPro" id="IPR001789">
    <property type="entry name" value="Sig_transdc_resp-reg_receiver"/>
</dbReference>
<dbReference type="InterPro" id="IPR018060">
    <property type="entry name" value="HTH_AraC"/>
</dbReference>
<evidence type="ECO:0000259" key="6">
    <source>
        <dbReference type="PROSITE" id="PS50110"/>
    </source>
</evidence>
<gene>
    <name evidence="7" type="ORF">SY83_21250</name>
</gene>
<name>A0A172TNJ2_9BACL</name>
<dbReference type="SUPFAM" id="SSF52172">
    <property type="entry name" value="CheY-like"/>
    <property type="match status" value="1"/>
</dbReference>
<dbReference type="KEGG" id="pswu:SY83_21250"/>
<dbReference type="CDD" id="cd17536">
    <property type="entry name" value="REC_YesN-like"/>
    <property type="match status" value="1"/>
</dbReference>
<dbReference type="GO" id="GO:0003700">
    <property type="term" value="F:DNA-binding transcription factor activity"/>
    <property type="evidence" value="ECO:0007669"/>
    <property type="project" value="InterPro"/>
</dbReference>
<evidence type="ECO:0000256" key="1">
    <source>
        <dbReference type="ARBA" id="ARBA00023015"/>
    </source>
</evidence>
<dbReference type="InterPro" id="IPR009057">
    <property type="entry name" value="Homeodomain-like_sf"/>
</dbReference>
<dbReference type="GO" id="GO:0000160">
    <property type="term" value="P:phosphorelay signal transduction system"/>
    <property type="evidence" value="ECO:0007669"/>
    <property type="project" value="InterPro"/>
</dbReference>
<dbReference type="SMART" id="SM00342">
    <property type="entry name" value="HTH_ARAC"/>
    <property type="match status" value="1"/>
</dbReference>
<keyword evidence="8" id="KW-1185">Reference proteome</keyword>
<feature type="modified residue" description="4-aspartylphosphate" evidence="4">
    <location>
        <position position="55"/>
    </location>
</feature>
<accession>A0A172TNJ2</accession>
<feature type="domain" description="Response regulatory" evidence="6">
    <location>
        <begin position="3"/>
        <end position="120"/>
    </location>
</feature>
<organism evidence="7 8">
    <name type="scientific">Paenibacillus swuensis</name>
    <dbReference type="NCBI Taxonomy" id="1178515"/>
    <lineage>
        <taxon>Bacteria</taxon>
        <taxon>Bacillati</taxon>
        <taxon>Bacillota</taxon>
        <taxon>Bacilli</taxon>
        <taxon>Bacillales</taxon>
        <taxon>Paenibacillaceae</taxon>
        <taxon>Paenibacillus</taxon>
    </lineage>
</organism>
<dbReference type="Gene3D" id="3.40.50.2300">
    <property type="match status" value="1"/>
</dbReference>
<dbReference type="PRINTS" id="PR00032">
    <property type="entry name" value="HTHARAC"/>
</dbReference>
<dbReference type="PANTHER" id="PTHR43280">
    <property type="entry name" value="ARAC-FAMILY TRANSCRIPTIONAL REGULATOR"/>
    <property type="match status" value="1"/>
</dbReference>
<keyword evidence="3" id="KW-0804">Transcription</keyword>